<proteinExistence type="evidence at transcript level"/>
<evidence type="ECO:0000256" key="4">
    <source>
        <dbReference type="ARBA" id="ARBA00023242"/>
    </source>
</evidence>
<evidence type="ECO:0000256" key="1">
    <source>
        <dbReference type="ARBA" id="ARBA00004123"/>
    </source>
</evidence>
<dbReference type="SUPFAM" id="SSF48371">
    <property type="entry name" value="ARM repeat"/>
    <property type="match status" value="1"/>
</dbReference>
<reference evidence="5" key="1">
    <citation type="journal article" date="2017" name="Front. Cell. Infect. Microbiol.">
        <title>The Distinct Transcriptional Response of the Midgut of Amblyomma sculptum and Amblyomma aureolatum Ticks to Rickettsia rickettsii Correlates to Their Differences in Susceptibility to Infection.</title>
        <authorList>
            <person name="Martins L.A."/>
            <person name="Galletti M.F.B.M."/>
            <person name="Ribeiro J.M."/>
            <person name="Fujita A."/>
            <person name="Costa F.B."/>
            <person name="Labruna M.B."/>
            <person name="Daffre S."/>
            <person name="Fogaca A.C."/>
        </authorList>
    </citation>
    <scope>NUCLEOTIDE SEQUENCE</scope>
</reference>
<dbReference type="Pfam" id="PF18806">
    <property type="entry name" value="Importin_rep_3"/>
    <property type="match status" value="1"/>
</dbReference>
<dbReference type="PANTHER" id="PTHR12363:SF33">
    <property type="entry name" value="IMPORTIN-13"/>
    <property type="match status" value="1"/>
</dbReference>
<dbReference type="AlphaFoldDB" id="A0A1E1XHM7"/>
<dbReference type="GO" id="GO:0005634">
    <property type="term" value="C:nucleus"/>
    <property type="evidence" value="ECO:0007669"/>
    <property type="project" value="UniProtKB-SubCell"/>
</dbReference>
<sequence>LSLAGQLLASWQLRLSEAWLSVVLDHLLPMLQAPAPPTVCQALHELAALVSGLAGREEPPSLVEPVLARALPVLSGVAARHAHEEDTIEALCEVAKRAAVSLSPAAGEQLLSLLVQLQETCPQVSVLEACRSLLLLLAVSSQEPCVAEAAVAALSRICNATLLPATASMSSFRENTALLDAFFQLLVTLARKAVALLSSKSINLALLFNCAIAAIGLPEKGTVRAAALFLAEVIQQSQQHASLEQVVSAHRMMLVERCLAVVGGGESPRSAVEPMADVVLALTKQNLQATGQCMTQLLMRSDFPSQRLTAEHRQRYMRLLLRERSNKRLLKEALVEMSLICRGLVGTEYAAQTAQRLP</sequence>
<protein>
    <submittedName>
        <fullName evidence="5">Putative nuclear transport receptor lgl2 importin beta superfamily</fullName>
    </submittedName>
</protein>
<keyword evidence="4" id="KW-0539">Nucleus</keyword>
<evidence type="ECO:0000256" key="3">
    <source>
        <dbReference type="ARBA" id="ARBA00022448"/>
    </source>
</evidence>
<dbReference type="GO" id="GO:0005737">
    <property type="term" value="C:cytoplasm"/>
    <property type="evidence" value="ECO:0007669"/>
    <property type="project" value="TreeGrafter"/>
</dbReference>
<keyword evidence="3" id="KW-0813">Transport</keyword>
<evidence type="ECO:0000256" key="2">
    <source>
        <dbReference type="ARBA" id="ARBA00007991"/>
    </source>
</evidence>
<comment type="subcellular location">
    <subcellularLocation>
        <location evidence="1">Nucleus</location>
    </subcellularLocation>
</comment>
<dbReference type="InterPro" id="IPR011989">
    <property type="entry name" value="ARM-like"/>
</dbReference>
<dbReference type="InterPro" id="IPR040520">
    <property type="entry name" value="Importin_rep_3"/>
</dbReference>
<accession>A0A1E1XHM7</accession>
<dbReference type="PANTHER" id="PTHR12363">
    <property type="entry name" value="TRANSPORTIN 3 AND IMPORTIN 13"/>
    <property type="match status" value="1"/>
</dbReference>
<dbReference type="InterPro" id="IPR051345">
    <property type="entry name" value="Importin_beta-like_NTR"/>
</dbReference>
<evidence type="ECO:0000313" key="5">
    <source>
        <dbReference type="EMBL" id="JAT98758.1"/>
    </source>
</evidence>
<comment type="similarity">
    <text evidence="2">Belongs to the importin beta family.</text>
</comment>
<dbReference type="GO" id="GO:0006606">
    <property type="term" value="P:protein import into nucleus"/>
    <property type="evidence" value="ECO:0007669"/>
    <property type="project" value="TreeGrafter"/>
</dbReference>
<dbReference type="Gene3D" id="1.25.10.10">
    <property type="entry name" value="Leucine-rich Repeat Variant"/>
    <property type="match status" value="1"/>
</dbReference>
<name>A0A1E1XHM7_9ACAR</name>
<dbReference type="InterPro" id="IPR016024">
    <property type="entry name" value="ARM-type_fold"/>
</dbReference>
<feature type="non-terminal residue" evidence="5">
    <location>
        <position position="1"/>
    </location>
</feature>
<organism evidence="5">
    <name type="scientific">Amblyomma aureolatum</name>
    <dbReference type="NCBI Taxonomy" id="187763"/>
    <lineage>
        <taxon>Eukaryota</taxon>
        <taxon>Metazoa</taxon>
        <taxon>Ecdysozoa</taxon>
        <taxon>Arthropoda</taxon>
        <taxon>Chelicerata</taxon>
        <taxon>Arachnida</taxon>
        <taxon>Acari</taxon>
        <taxon>Parasitiformes</taxon>
        <taxon>Ixodida</taxon>
        <taxon>Ixodoidea</taxon>
        <taxon>Ixodidae</taxon>
        <taxon>Amblyomminae</taxon>
        <taxon>Amblyomma</taxon>
    </lineage>
</organism>
<keyword evidence="5" id="KW-0675">Receptor</keyword>
<dbReference type="EMBL" id="GFAC01000430">
    <property type="protein sequence ID" value="JAT98758.1"/>
    <property type="molecule type" value="mRNA"/>
</dbReference>